<dbReference type="EMBL" id="BPFB01000015">
    <property type="protein sequence ID" value="GIU46053.1"/>
    <property type="molecule type" value="Genomic_DNA"/>
</dbReference>
<evidence type="ECO:0008006" key="4">
    <source>
        <dbReference type="Google" id="ProtNLM"/>
    </source>
</evidence>
<evidence type="ECO:0000313" key="3">
    <source>
        <dbReference type="Proteomes" id="UP000761574"/>
    </source>
</evidence>
<dbReference type="RefSeq" id="WP_119977516.1">
    <property type="nucleotide sequence ID" value="NZ_BPFB01000015.1"/>
</dbReference>
<feature type="transmembrane region" description="Helical" evidence="1">
    <location>
        <begin position="10"/>
        <end position="28"/>
    </location>
</feature>
<name>A0ABQ4PET2_9GAMM</name>
<keyword evidence="1" id="KW-1133">Transmembrane helix</keyword>
<evidence type="ECO:0000256" key="1">
    <source>
        <dbReference type="SAM" id="Phobius"/>
    </source>
</evidence>
<organism evidence="2 3">
    <name type="scientific">Shewanella algidipiscicola</name>
    <dbReference type="NCBI Taxonomy" id="614070"/>
    <lineage>
        <taxon>Bacteria</taxon>
        <taxon>Pseudomonadati</taxon>
        <taxon>Pseudomonadota</taxon>
        <taxon>Gammaproteobacteria</taxon>
        <taxon>Alteromonadales</taxon>
        <taxon>Shewanellaceae</taxon>
        <taxon>Shewanella</taxon>
    </lineage>
</organism>
<proteinExistence type="predicted"/>
<dbReference type="Proteomes" id="UP000761574">
    <property type="component" value="Unassembled WGS sequence"/>
</dbReference>
<keyword evidence="1" id="KW-0812">Transmembrane</keyword>
<evidence type="ECO:0000313" key="2">
    <source>
        <dbReference type="EMBL" id="GIU46053.1"/>
    </source>
</evidence>
<sequence>MQELIKYKRYLILVAVLVLMKFVWVPLWETKQDNWQQQQQAQSNLNKTRALLALKDEMLVRKTTMSVRLEQAESGFAQTASITSYKLTAQSKLESLFKRHNIELSNSSWRDGLKTNDIQTLLLDIRFTGSLKQYLSLLQELQQNGDFANVSLDSNQLSIRGQTSDKLGSVNGQVSLKLAVKLLSSEES</sequence>
<protein>
    <recommendedName>
        <fullName evidence="4">General secretion pathway protein M</fullName>
    </recommendedName>
</protein>
<reference evidence="2 3" key="1">
    <citation type="submission" date="2021-05" db="EMBL/GenBank/DDBJ databases">
        <title>Molecular characterization for Shewanella algae harboring chromosomal blaOXA-55-like strains isolated from clinical and environment sample.</title>
        <authorList>
            <person name="Ohama Y."/>
            <person name="Aoki K."/>
            <person name="Harada S."/>
            <person name="Moriya K."/>
            <person name="Ishii Y."/>
            <person name="Tateda K."/>
        </authorList>
    </citation>
    <scope>NUCLEOTIDE SEQUENCE [LARGE SCALE GENOMIC DNA]</scope>
    <source>
        <strain evidence="2 3">LMG 23746</strain>
    </source>
</reference>
<comment type="caution">
    <text evidence="2">The sequence shown here is derived from an EMBL/GenBank/DDBJ whole genome shotgun (WGS) entry which is preliminary data.</text>
</comment>
<keyword evidence="1" id="KW-0472">Membrane</keyword>
<gene>
    <name evidence="2" type="ORF">TUM4630_15600</name>
</gene>
<keyword evidence="3" id="KW-1185">Reference proteome</keyword>
<accession>A0ABQ4PET2</accession>